<feature type="compositionally biased region" description="Polar residues" evidence="1">
    <location>
        <begin position="1"/>
        <end position="12"/>
    </location>
</feature>
<feature type="compositionally biased region" description="Low complexity" evidence="1">
    <location>
        <begin position="28"/>
        <end position="42"/>
    </location>
</feature>
<dbReference type="PANTHER" id="PTHR37166">
    <property type="entry name" value="PROTEIN FLAG"/>
    <property type="match status" value="1"/>
</dbReference>
<organism evidence="2 3">
    <name type="scientific">Candidatus Accumulibacter appositus</name>
    <dbReference type="NCBI Taxonomy" id="1454003"/>
    <lineage>
        <taxon>Bacteria</taxon>
        <taxon>Pseudomonadati</taxon>
        <taxon>Pseudomonadota</taxon>
        <taxon>Betaproteobacteria</taxon>
        <taxon>Candidatus Accumulibacter</taxon>
    </lineage>
</organism>
<dbReference type="PANTHER" id="PTHR37166:SF1">
    <property type="entry name" value="PROTEIN FLAG"/>
    <property type="match status" value="1"/>
</dbReference>
<dbReference type="EMBL" id="JEMX01000096">
    <property type="protein sequence ID" value="EXI77638.1"/>
    <property type="molecule type" value="Genomic_DNA"/>
</dbReference>
<dbReference type="PATRIC" id="fig|1454003.3.peg.3711"/>
<dbReference type="Pfam" id="PF03646">
    <property type="entry name" value="FlaG"/>
    <property type="match status" value="1"/>
</dbReference>
<feature type="region of interest" description="Disordered" evidence="1">
    <location>
        <begin position="1"/>
        <end position="42"/>
    </location>
</feature>
<dbReference type="InterPro" id="IPR005186">
    <property type="entry name" value="FlaG"/>
</dbReference>
<dbReference type="AlphaFoldDB" id="A0A011N4Y8"/>
<dbReference type="InterPro" id="IPR035924">
    <property type="entry name" value="FlaG-like_sf"/>
</dbReference>
<comment type="caution">
    <text evidence="2">The sequence shown here is derived from an EMBL/GenBank/DDBJ whole genome shotgun (WGS) entry which is preliminary data.</text>
</comment>
<evidence type="ECO:0000256" key="1">
    <source>
        <dbReference type="SAM" id="MobiDB-lite"/>
    </source>
</evidence>
<sequence length="136" mass="14395">MNIPGTVSSPAQLSPAISPVAREARTTASGDNSAAAAASNPAKALQQVQAHLQAQAPVQAPPDSEKLQTAIQSVREFVKPINSNLEFSVDDDTGQLVVKIIDRTTKEVIRQMPSEEMMAIAKTLDSIKGLFVTQTA</sequence>
<evidence type="ECO:0000313" key="3">
    <source>
        <dbReference type="Proteomes" id="UP000021816"/>
    </source>
</evidence>
<keyword evidence="2" id="KW-0969">Cilium</keyword>
<dbReference type="Gene3D" id="3.30.160.170">
    <property type="entry name" value="FlaG-like"/>
    <property type="match status" value="1"/>
</dbReference>
<dbReference type="STRING" id="1454003.AW10_03652"/>
<keyword evidence="2" id="KW-0966">Cell projection</keyword>
<evidence type="ECO:0000313" key="2">
    <source>
        <dbReference type="EMBL" id="EXI77638.1"/>
    </source>
</evidence>
<dbReference type="Proteomes" id="UP000021816">
    <property type="component" value="Unassembled WGS sequence"/>
</dbReference>
<protein>
    <submittedName>
        <fullName evidence="2">Flagellar protein FlaG</fullName>
    </submittedName>
</protein>
<accession>A0A011N4Y8</accession>
<gene>
    <name evidence="2" type="ORF">AW10_03652</name>
</gene>
<name>A0A011N4Y8_9PROT</name>
<reference evidence="2 3" key="1">
    <citation type="submission" date="2014-02" db="EMBL/GenBank/DDBJ databases">
        <title>Expanding our view of genomic diversity in Candidatus Accumulibacter clades.</title>
        <authorList>
            <person name="Skennerton C.T."/>
            <person name="Barr J.J."/>
            <person name="Slater F.R."/>
            <person name="Bond P.L."/>
            <person name="Tyson G.W."/>
        </authorList>
    </citation>
    <scope>NUCLEOTIDE SEQUENCE [LARGE SCALE GENOMIC DNA]</scope>
    <source>
        <strain evidence="3">BA-92</strain>
    </source>
</reference>
<dbReference type="SUPFAM" id="SSF160214">
    <property type="entry name" value="FlaG-like"/>
    <property type="match status" value="1"/>
</dbReference>
<proteinExistence type="predicted"/>
<keyword evidence="2" id="KW-0282">Flagellum</keyword>